<dbReference type="Proteomes" id="UP001415857">
    <property type="component" value="Unassembled WGS sequence"/>
</dbReference>
<evidence type="ECO:0000313" key="2">
    <source>
        <dbReference type="Proteomes" id="UP001415857"/>
    </source>
</evidence>
<evidence type="ECO:0000313" key="1">
    <source>
        <dbReference type="EMBL" id="KAK9266372.1"/>
    </source>
</evidence>
<name>A0AAP0N453_LIQFO</name>
<sequence>MLRGFGVWKAWSIGYLQKIEEVFVEKVPGLDGLKAVKIAAGANGVVHSMGWGNMVSLAWRIPVIKLAQVARVVIN</sequence>
<comment type="caution">
    <text evidence="1">The sequence shown here is derived from an EMBL/GenBank/DDBJ whole genome shotgun (WGS) entry which is preliminary data.</text>
</comment>
<gene>
    <name evidence="1" type="ORF">L1049_027340</name>
</gene>
<protein>
    <submittedName>
        <fullName evidence="1">Uncharacterized protein</fullName>
    </submittedName>
</protein>
<accession>A0AAP0N453</accession>
<reference evidence="1 2" key="1">
    <citation type="journal article" date="2024" name="Plant J.">
        <title>Genome sequences and population genomics reveal climatic adaptation and genomic divergence between two closely related sweetgum species.</title>
        <authorList>
            <person name="Xu W.Q."/>
            <person name="Ren C.Q."/>
            <person name="Zhang X.Y."/>
            <person name="Comes H.P."/>
            <person name="Liu X.H."/>
            <person name="Li Y.G."/>
            <person name="Kettle C.J."/>
            <person name="Jalonen R."/>
            <person name="Gaisberger H."/>
            <person name="Ma Y.Z."/>
            <person name="Qiu Y.X."/>
        </authorList>
    </citation>
    <scope>NUCLEOTIDE SEQUENCE [LARGE SCALE GENOMIC DNA]</scope>
    <source>
        <strain evidence="1">Hangzhou</strain>
    </source>
</reference>
<organism evidence="1 2">
    <name type="scientific">Liquidambar formosana</name>
    <name type="common">Formosan gum</name>
    <dbReference type="NCBI Taxonomy" id="63359"/>
    <lineage>
        <taxon>Eukaryota</taxon>
        <taxon>Viridiplantae</taxon>
        <taxon>Streptophyta</taxon>
        <taxon>Embryophyta</taxon>
        <taxon>Tracheophyta</taxon>
        <taxon>Spermatophyta</taxon>
        <taxon>Magnoliopsida</taxon>
        <taxon>eudicotyledons</taxon>
        <taxon>Gunneridae</taxon>
        <taxon>Pentapetalae</taxon>
        <taxon>Saxifragales</taxon>
        <taxon>Altingiaceae</taxon>
        <taxon>Liquidambar</taxon>
    </lineage>
</organism>
<proteinExistence type="predicted"/>
<keyword evidence="2" id="KW-1185">Reference proteome</keyword>
<dbReference type="EMBL" id="JBBPBK010000159">
    <property type="protein sequence ID" value="KAK9266372.1"/>
    <property type="molecule type" value="Genomic_DNA"/>
</dbReference>
<dbReference type="AlphaFoldDB" id="A0AAP0N453"/>